<proteinExistence type="predicted"/>
<sequence>MLGNAIALVLAIKSTRSENIYEGEQEAATNHKYYRRFEMAVSNFKFPFYDQRRDSDSTYSTVCSKKIRNCNATSRVTFNHITEEREISIYDEYDADVGIHLFHTEVWREPPNIHSVFSSQNVLKVEIVLHSNYDKYRKTILNKTYENIIVLYQDVEKKIWIDYTKNETTFKLNNEMDTFGIYGYAGINCEYDCVKDLNSIECNGDIYDQTCEDSEPSNCSSSSSLLTIRFYMSKKRRSM</sequence>
<organism evidence="1 2">
    <name type="scientific">Thelohanellus kitauei</name>
    <name type="common">Myxosporean</name>
    <dbReference type="NCBI Taxonomy" id="669202"/>
    <lineage>
        <taxon>Eukaryota</taxon>
        <taxon>Metazoa</taxon>
        <taxon>Cnidaria</taxon>
        <taxon>Myxozoa</taxon>
        <taxon>Myxosporea</taxon>
        <taxon>Bivalvulida</taxon>
        <taxon>Platysporina</taxon>
        <taxon>Myxobolidae</taxon>
        <taxon>Thelohanellus</taxon>
    </lineage>
</organism>
<evidence type="ECO:0000313" key="1">
    <source>
        <dbReference type="EMBL" id="KII66412.1"/>
    </source>
</evidence>
<evidence type="ECO:0000313" key="2">
    <source>
        <dbReference type="Proteomes" id="UP000031668"/>
    </source>
</evidence>
<accession>A0A0C2MXQ4</accession>
<dbReference type="AlphaFoldDB" id="A0A0C2MXQ4"/>
<gene>
    <name evidence="1" type="ORF">RF11_02056</name>
</gene>
<protein>
    <submittedName>
        <fullName evidence="1">Uncharacterized protein</fullName>
    </submittedName>
</protein>
<name>A0A0C2MXQ4_THEKT</name>
<comment type="caution">
    <text evidence="1">The sequence shown here is derived from an EMBL/GenBank/DDBJ whole genome shotgun (WGS) entry which is preliminary data.</text>
</comment>
<dbReference type="EMBL" id="JWZT01003532">
    <property type="protein sequence ID" value="KII66412.1"/>
    <property type="molecule type" value="Genomic_DNA"/>
</dbReference>
<keyword evidence="2" id="KW-1185">Reference proteome</keyword>
<reference evidence="1 2" key="1">
    <citation type="journal article" date="2014" name="Genome Biol. Evol.">
        <title>The genome of the myxosporean Thelohanellus kitauei shows adaptations to nutrient acquisition within its fish host.</title>
        <authorList>
            <person name="Yang Y."/>
            <person name="Xiong J."/>
            <person name="Zhou Z."/>
            <person name="Huo F."/>
            <person name="Miao W."/>
            <person name="Ran C."/>
            <person name="Liu Y."/>
            <person name="Zhang J."/>
            <person name="Feng J."/>
            <person name="Wang M."/>
            <person name="Wang M."/>
            <person name="Wang L."/>
            <person name="Yao B."/>
        </authorList>
    </citation>
    <scope>NUCLEOTIDE SEQUENCE [LARGE SCALE GENOMIC DNA]</scope>
    <source>
        <strain evidence="1">Wuqing</strain>
    </source>
</reference>
<dbReference type="Proteomes" id="UP000031668">
    <property type="component" value="Unassembled WGS sequence"/>
</dbReference>